<accession>A0A183CWW8</accession>
<evidence type="ECO:0000313" key="2">
    <source>
        <dbReference type="EMBL" id="VDK29109.1"/>
    </source>
</evidence>
<keyword evidence="3" id="KW-1185">Reference proteome</keyword>
<gene>
    <name evidence="2" type="ORF">GPUH_LOCUS959</name>
</gene>
<keyword evidence="1" id="KW-0732">Signal</keyword>
<dbReference type="AlphaFoldDB" id="A0A183CWW8"/>
<proteinExistence type="predicted"/>
<reference evidence="2 3" key="2">
    <citation type="submission" date="2018-11" db="EMBL/GenBank/DDBJ databases">
        <authorList>
            <consortium name="Pathogen Informatics"/>
        </authorList>
    </citation>
    <scope>NUCLEOTIDE SEQUENCE [LARGE SCALE GENOMIC DNA]</scope>
</reference>
<reference evidence="4" key="1">
    <citation type="submission" date="2016-06" db="UniProtKB">
        <authorList>
            <consortium name="WormBaseParasite"/>
        </authorList>
    </citation>
    <scope>IDENTIFICATION</scope>
</reference>
<evidence type="ECO:0000313" key="4">
    <source>
        <dbReference type="WBParaSite" id="GPUH_0000095901-mRNA-1"/>
    </source>
</evidence>
<dbReference type="EMBL" id="UYRT01001027">
    <property type="protein sequence ID" value="VDK29109.1"/>
    <property type="molecule type" value="Genomic_DNA"/>
</dbReference>
<feature type="signal peptide" evidence="1">
    <location>
        <begin position="1"/>
        <end position="16"/>
    </location>
</feature>
<organism evidence="4">
    <name type="scientific">Gongylonema pulchrum</name>
    <dbReference type="NCBI Taxonomy" id="637853"/>
    <lineage>
        <taxon>Eukaryota</taxon>
        <taxon>Metazoa</taxon>
        <taxon>Ecdysozoa</taxon>
        <taxon>Nematoda</taxon>
        <taxon>Chromadorea</taxon>
        <taxon>Rhabditida</taxon>
        <taxon>Spirurina</taxon>
        <taxon>Spiruromorpha</taxon>
        <taxon>Spiruroidea</taxon>
        <taxon>Gongylonematidae</taxon>
        <taxon>Gongylonema</taxon>
    </lineage>
</organism>
<evidence type="ECO:0000256" key="1">
    <source>
        <dbReference type="SAM" id="SignalP"/>
    </source>
</evidence>
<evidence type="ECO:0000313" key="3">
    <source>
        <dbReference type="Proteomes" id="UP000271098"/>
    </source>
</evidence>
<dbReference type="Proteomes" id="UP000271098">
    <property type="component" value="Unassembled WGS sequence"/>
</dbReference>
<protein>
    <submittedName>
        <fullName evidence="4">LAM_G_DOMAIN domain-containing protein</fullName>
    </submittedName>
</protein>
<feature type="chain" id="PRO_5043138471" evidence="1">
    <location>
        <begin position="17"/>
        <end position="167"/>
    </location>
</feature>
<sequence length="167" mass="18448">MLLLFFWTLATHEITAQSEIPAKTITLLSNASFIEHAPVTWDYEGDGSQIILPIRIRTRSVSGRLITLIAQIAQETVFSLSAYIDNAAVVIELADGSGKLLKKTQRQLPGVNNGMEHSMSIHVNPQTKILKVVYGQGTVDSYDFTDEIKVHKLMNLTIITGKHGIFA</sequence>
<dbReference type="WBParaSite" id="GPUH_0000095901-mRNA-1">
    <property type="protein sequence ID" value="GPUH_0000095901-mRNA-1"/>
    <property type="gene ID" value="GPUH_0000095901"/>
</dbReference>
<dbReference type="OrthoDB" id="5839971at2759"/>
<name>A0A183CWW8_9BILA</name>